<sequence length="308" mass="35466">MLGKKVLGANNRPQNGIWQLQANLSPANTRYDIKTNKILIKMNKQFETQLRLLLAQCNGYSLSDIGGATLMNRVDTKFIVHADLVPQIIHTLKADFKVLDINGDRCFEYENTYYDTGDYLFYNKHHQGKLNRHKVRVRRYVNSNTQFLEVKYKNNKKRTDKKRIEISDNYDISLASYRQFLAQAGIDPSLQLHPSQQCRYKRVALTCGQQADRLTIDFNVHTNLLADPASSESPLGNVAIVELKQSKINRDSPVFTFMRNHGVRPASISKYCMGFLQASQLYHPIKFNRFKKIAHRVAKIQNTRGLTL</sequence>
<dbReference type="AlphaFoldDB" id="A0AAW7XA00"/>
<comment type="caution">
    <text evidence="2">The sequence shown here is derived from an EMBL/GenBank/DDBJ whole genome shotgun (WGS) entry which is preliminary data.</text>
</comment>
<accession>A0AAW7XA00</accession>
<gene>
    <name evidence="2" type="ORF">Q4521_14735</name>
</gene>
<organism evidence="2 3">
    <name type="scientific">Saccharophagus degradans</name>
    <dbReference type="NCBI Taxonomy" id="86304"/>
    <lineage>
        <taxon>Bacteria</taxon>
        <taxon>Pseudomonadati</taxon>
        <taxon>Pseudomonadota</taxon>
        <taxon>Gammaproteobacteria</taxon>
        <taxon>Cellvibrionales</taxon>
        <taxon>Cellvibrionaceae</taxon>
        <taxon>Saccharophagus</taxon>
    </lineage>
</organism>
<evidence type="ECO:0000259" key="1">
    <source>
        <dbReference type="Pfam" id="PF09359"/>
    </source>
</evidence>
<dbReference type="Pfam" id="PF09359">
    <property type="entry name" value="VTC"/>
    <property type="match status" value="1"/>
</dbReference>
<dbReference type="Proteomes" id="UP001169760">
    <property type="component" value="Unassembled WGS sequence"/>
</dbReference>
<reference evidence="2" key="1">
    <citation type="submission" date="2023-07" db="EMBL/GenBank/DDBJ databases">
        <title>Genome content predicts the carbon catabolic preferences of heterotrophic bacteria.</title>
        <authorList>
            <person name="Gralka M."/>
        </authorList>
    </citation>
    <scope>NUCLEOTIDE SEQUENCE</scope>
    <source>
        <strain evidence="2">I3M17_2</strain>
    </source>
</reference>
<feature type="domain" description="VTC" evidence="1">
    <location>
        <begin position="72"/>
        <end position="275"/>
    </location>
</feature>
<dbReference type="EMBL" id="JAUOPB010000011">
    <property type="protein sequence ID" value="MDO6423736.1"/>
    <property type="molecule type" value="Genomic_DNA"/>
</dbReference>
<dbReference type="InterPro" id="IPR042267">
    <property type="entry name" value="VTC_sf"/>
</dbReference>
<name>A0AAW7XA00_9GAMM</name>
<dbReference type="SUPFAM" id="SSF55154">
    <property type="entry name" value="CYTH-like phosphatases"/>
    <property type="match status" value="1"/>
</dbReference>
<evidence type="ECO:0000313" key="2">
    <source>
        <dbReference type="EMBL" id="MDO6423736.1"/>
    </source>
</evidence>
<proteinExistence type="predicted"/>
<dbReference type="CDD" id="cd07750">
    <property type="entry name" value="PolyPPase_VTC_like"/>
    <property type="match status" value="1"/>
</dbReference>
<dbReference type="RefSeq" id="WP_303493318.1">
    <property type="nucleotide sequence ID" value="NZ_JAUOPB010000011.1"/>
</dbReference>
<evidence type="ECO:0000313" key="3">
    <source>
        <dbReference type="Proteomes" id="UP001169760"/>
    </source>
</evidence>
<protein>
    <submittedName>
        <fullName evidence="2">Polyphosphate polymerase domain-containing protein</fullName>
    </submittedName>
</protein>
<dbReference type="InterPro" id="IPR033469">
    <property type="entry name" value="CYTH-like_dom_sf"/>
</dbReference>
<dbReference type="Gene3D" id="3.20.100.30">
    <property type="entry name" value="VTC, catalytic tunnel domain"/>
    <property type="match status" value="1"/>
</dbReference>
<dbReference type="GO" id="GO:0006799">
    <property type="term" value="P:polyphosphate biosynthetic process"/>
    <property type="evidence" value="ECO:0007669"/>
    <property type="project" value="UniProtKB-ARBA"/>
</dbReference>
<dbReference type="InterPro" id="IPR018966">
    <property type="entry name" value="VTC_domain"/>
</dbReference>